<comment type="caution">
    <text evidence="1">The sequence shown here is derived from an EMBL/GenBank/DDBJ whole genome shotgun (WGS) entry which is preliminary data.</text>
</comment>
<dbReference type="RefSeq" id="WP_359268398.1">
    <property type="nucleotide sequence ID" value="NZ_JBEZNA010000004.1"/>
</dbReference>
<evidence type="ECO:0000313" key="2">
    <source>
        <dbReference type="Proteomes" id="UP001551584"/>
    </source>
</evidence>
<evidence type="ECO:0000313" key="1">
    <source>
        <dbReference type="EMBL" id="MEU9576284.1"/>
    </source>
</evidence>
<organism evidence="1 2">
    <name type="scientific">Streptomyces chilikensis</name>
    <dbReference type="NCBI Taxonomy" id="1194079"/>
    <lineage>
        <taxon>Bacteria</taxon>
        <taxon>Bacillati</taxon>
        <taxon>Actinomycetota</taxon>
        <taxon>Actinomycetes</taxon>
        <taxon>Kitasatosporales</taxon>
        <taxon>Streptomycetaceae</taxon>
        <taxon>Streptomyces</taxon>
    </lineage>
</organism>
<accession>A0ABV3EJD5</accession>
<gene>
    <name evidence="1" type="ORF">AB0D95_03170</name>
</gene>
<proteinExistence type="predicted"/>
<reference evidence="1 2" key="1">
    <citation type="submission" date="2024-06" db="EMBL/GenBank/DDBJ databases">
        <title>The Natural Products Discovery Center: Release of the First 8490 Sequenced Strains for Exploring Actinobacteria Biosynthetic Diversity.</title>
        <authorList>
            <person name="Kalkreuter E."/>
            <person name="Kautsar S.A."/>
            <person name="Yang D."/>
            <person name="Bader C.D."/>
            <person name="Teijaro C.N."/>
            <person name="Fluegel L."/>
            <person name="Davis C.M."/>
            <person name="Simpson J.R."/>
            <person name="Lauterbach L."/>
            <person name="Steele A.D."/>
            <person name="Gui C."/>
            <person name="Meng S."/>
            <person name="Li G."/>
            <person name="Viehrig K."/>
            <person name="Ye F."/>
            <person name="Su P."/>
            <person name="Kiefer A.F."/>
            <person name="Nichols A."/>
            <person name="Cepeda A.J."/>
            <person name="Yan W."/>
            <person name="Fan B."/>
            <person name="Jiang Y."/>
            <person name="Adhikari A."/>
            <person name="Zheng C.-J."/>
            <person name="Schuster L."/>
            <person name="Cowan T.M."/>
            <person name="Smanski M.J."/>
            <person name="Chevrette M.G."/>
            <person name="De Carvalho L.P.S."/>
            <person name="Shen B."/>
        </authorList>
    </citation>
    <scope>NUCLEOTIDE SEQUENCE [LARGE SCALE GENOMIC DNA]</scope>
    <source>
        <strain evidence="1 2">NPDC048117</strain>
    </source>
</reference>
<keyword evidence="2" id="KW-1185">Reference proteome</keyword>
<dbReference type="EMBL" id="JBEZNA010000004">
    <property type="protein sequence ID" value="MEU9576284.1"/>
    <property type="molecule type" value="Genomic_DNA"/>
</dbReference>
<name>A0ABV3EJD5_9ACTN</name>
<sequence>MYRFALTSPGKPAEHRTGTPESILRAVYEHLLDTTPEQLSTDDRTGVNAMVAAACAQVETEGFAALQLDETGRALVIRPATA</sequence>
<dbReference type="Proteomes" id="UP001551584">
    <property type="component" value="Unassembled WGS sequence"/>
</dbReference>
<protein>
    <submittedName>
        <fullName evidence="1">Uncharacterized protein</fullName>
    </submittedName>
</protein>